<dbReference type="PANTHER" id="PTHR46553">
    <property type="entry name" value="ADENINE NUCLEOTIDE ALPHA HYDROLASES-LIKE SUPERFAMILY PROTEIN"/>
    <property type="match status" value="1"/>
</dbReference>
<comment type="caution">
    <text evidence="3">The sequence shown here is derived from an EMBL/GenBank/DDBJ whole genome shotgun (WGS) entry which is preliminary data.</text>
</comment>
<gene>
    <name evidence="3" type="ORF">F0L68_38500</name>
</gene>
<dbReference type="PRINTS" id="PR01438">
    <property type="entry name" value="UNVRSLSTRESS"/>
</dbReference>
<reference evidence="3 4" key="1">
    <citation type="submission" date="2019-09" db="EMBL/GenBank/DDBJ databases">
        <title>Goodfellowia gen. nov., a new genus of the Pseudonocardineae related to Actinoalloteichus, containing Goodfellowia coeruleoviolacea gen. nov., comb. nov. gen. nov., comb. nov.</title>
        <authorList>
            <person name="Labeda D."/>
        </authorList>
    </citation>
    <scope>NUCLEOTIDE SEQUENCE [LARGE SCALE GENOMIC DNA]</scope>
    <source>
        <strain evidence="3 4">AN110305</strain>
    </source>
</reference>
<dbReference type="Proteomes" id="UP000323454">
    <property type="component" value="Unassembled WGS sequence"/>
</dbReference>
<organism evidence="3 4">
    <name type="scientific">Solihabitans fulvus</name>
    <dbReference type="NCBI Taxonomy" id="1892852"/>
    <lineage>
        <taxon>Bacteria</taxon>
        <taxon>Bacillati</taxon>
        <taxon>Actinomycetota</taxon>
        <taxon>Actinomycetes</taxon>
        <taxon>Pseudonocardiales</taxon>
        <taxon>Pseudonocardiaceae</taxon>
        <taxon>Solihabitans</taxon>
    </lineage>
</organism>
<comment type="similarity">
    <text evidence="1">Belongs to the universal stress protein A family.</text>
</comment>
<dbReference type="OrthoDB" id="5244367at2"/>
<dbReference type="PANTHER" id="PTHR46553:SF3">
    <property type="entry name" value="ADENINE NUCLEOTIDE ALPHA HYDROLASES-LIKE SUPERFAMILY PROTEIN"/>
    <property type="match status" value="1"/>
</dbReference>
<dbReference type="InterPro" id="IPR014729">
    <property type="entry name" value="Rossmann-like_a/b/a_fold"/>
</dbReference>
<protein>
    <submittedName>
        <fullName evidence="3">Universal stress protein</fullName>
    </submittedName>
</protein>
<reference evidence="3 4" key="2">
    <citation type="submission" date="2019-09" db="EMBL/GenBank/DDBJ databases">
        <authorList>
            <person name="Jin C."/>
        </authorList>
    </citation>
    <scope>NUCLEOTIDE SEQUENCE [LARGE SCALE GENOMIC DNA]</scope>
    <source>
        <strain evidence="3 4">AN110305</strain>
    </source>
</reference>
<dbReference type="AlphaFoldDB" id="A0A5B2WLT4"/>
<dbReference type="SUPFAM" id="SSF52402">
    <property type="entry name" value="Adenine nucleotide alpha hydrolases-like"/>
    <property type="match status" value="1"/>
</dbReference>
<evidence type="ECO:0000256" key="1">
    <source>
        <dbReference type="ARBA" id="ARBA00008791"/>
    </source>
</evidence>
<sequence length="161" mass="17275">MRRIVVGVDGGPNSLQALRRAVEEARSRGALVESVLAWTAPGGELVDRRSPSPHLRQLWTADAQERLRTAWDEALGGPPADLAVRLTVARGPAGWVLVAIADREDDLLVVGSGCRGLLRRALHTSVSRYCVARAGCPVLAVPPSRLARQLRSPRVVVPSTP</sequence>
<evidence type="ECO:0000259" key="2">
    <source>
        <dbReference type="Pfam" id="PF00582"/>
    </source>
</evidence>
<evidence type="ECO:0000313" key="3">
    <source>
        <dbReference type="EMBL" id="KAA2250997.1"/>
    </source>
</evidence>
<evidence type="ECO:0000313" key="4">
    <source>
        <dbReference type="Proteomes" id="UP000323454"/>
    </source>
</evidence>
<dbReference type="InterPro" id="IPR006016">
    <property type="entry name" value="UspA"/>
</dbReference>
<name>A0A5B2WLT4_9PSEU</name>
<accession>A0A5B2WLT4</accession>
<dbReference type="Gene3D" id="3.40.50.620">
    <property type="entry name" value="HUPs"/>
    <property type="match status" value="1"/>
</dbReference>
<keyword evidence="4" id="KW-1185">Reference proteome</keyword>
<dbReference type="InterPro" id="IPR006015">
    <property type="entry name" value="Universal_stress_UspA"/>
</dbReference>
<proteinExistence type="inferred from homology"/>
<dbReference type="EMBL" id="VUOB01000086">
    <property type="protein sequence ID" value="KAA2250997.1"/>
    <property type="molecule type" value="Genomic_DNA"/>
</dbReference>
<dbReference type="Pfam" id="PF00582">
    <property type="entry name" value="Usp"/>
    <property type="match status" value="1"/>
</dbReference>
<feature type="domain" description="UspA" evidence="2">
    <location>
        <begin position="1"/>
        <end position="142"/>
    </location>
</feature>